<reference evidence="2" key="1">
    <citation type="submission" date="2022-04" db="EMBL/GenBank/DDBJ databases">
        <title>A functionally conserved STORR gene fusion in Papaver species that diverged 16.8 million years ago.</title>
        <authorList>
            <person name="Catania T."/>
        </authorList>
    </citation>
    <scope>NUCLEOTIDE SEQUENCE</scope>
    <source>
        <strain evidence="2">S-188037</strain>
    </source>
</reference>
<dbReference type="Gene3D" id="1.10.418.10">
    <property type="entry name" value="Calponin-like domain"/>
    <property type="match status" value="1"/>
</dbReference>
<evidence type="ECO:0000313" key="3">
    <source>
        <dbReference type="Proteomes" id="UP001202328"/>
    </source>
</evidence>
<dbReference type="GO" id="GO:0008093">
    <property type="term" value="F:cytoskeletal anchor activity"/>
    <property type="evidence" value="ECO:0007669"/>
    <property type="project" value="TreeGrafter"/>
</dbReference>
<sequence>MGRDFNSPELRRFSVDSSTSTSSTESSFRELDDVFLQTQTRIWLGEVLHTRLNEEALIADLLADGKLLFQVSCVVGKMLLTKCKDLRSSKAYMSEKAESEKRSRRYMPYSNVDSFLKICNMLGLTGIDLFSPSDVVEKKGSRRVCMCIRSLSKKARLRGLNVPDFDVVTYTIAMPTDMVKGIRRSLEKAQYRILTSADSDSGLDSRPKYCQKNWVADRVKQHDSYSEESDDAESNYNAFGFDSPVSSVSLGRNSIVAENCIFTQSTPVVEAQGEVERESGACQSMSISVMNGSHHERHPESNYTPTAETVRDYTSERDYLGFESGNAAFVSHEGGSTLPFNLQCHTNSLGSKSIDRDSRCELIRSFSEEIEDFEVSSTDSGNSLSGTVGSIDYEDPFEAEDDSFDRHIPQLQIMDSGLMDACSVSDYEPLEMIDYEDVGSACKLLAGAETVPDLGKTQNCLVPDEKSLSVPMSDIAGIIYNRNDQADLHGGNDGYFPQMHESGSLAAQAIDKSENSKWEIGVLASPSDSPCCLEGSDADPDDCDGTRTPNILYVDKLVVHHNHDVPLRPSALSPENDLYETPATSVYKDNDDQHLLDEKIILVGHNAATRQDKDVVYTTDTIGKEDSKNLKIEKHVEQPKSKQRKAMVLKSVAGGVTLLGVFLLFQLRRKDGKEKIKETLIPSVQINKPGPGEASSSTQNKQRGNRLARVYPGGNFKF</sequence>
<name>A0AAD4SRI9_9MAGN</name>
<organism evidence="2 3">
    <name type="scientific">Papaver atlanticum</name>
    <dbReference type="NCBI Taxonomy" id="357466"/>
    <lineage>
        <taxon>Eukaryota</taxon>
        <taxon>Viridiplantae</taxon>
        <taxon>Streptophyta</taxon>
        <taxon>Embryophyta</taxon>
        <taxon>Tracheophyta</taxon>
        <taxon>Spermatophyta</taxon>
        <taxon>Magnoliopsida</taxon>
        <taxon>Ranunculales</taxon>
        <taxon>Papaveraceae</taxon>
        <taxon>Papaveroideae</taxon>
        <taxon>Papaver</taxon>
    </lineage>
</organism>
<dbReference type="AlphaFoldDB" id="A0AAD4SRI9"/>
<gene>
    <name evidence="2" type="ORF">MKW98_000210</name>
</gene>
<dbReference type="InterPro" id="IPR036872">
    <property type="entry name" value="CH_dom_sf"/>
</dbReference>
<accession>A0AAD4SRI9</accession>
<feature type="region of interest" description="Disordered" evidence="1">
    <location>
        <begin position="684"/>
        <end position="718"/>
    </location>
</feature>
<evidence type="ECO:0000313" key="2">
    <source>
        <dbReference type="EMBL" id="KAI3917976.1"/>
    </source>
</evidence>
<dbReference type="PANTHER" id="PTHR46756:SF18">
    <property type="entry name" value="GAS2-LIKE PROTEIN PICKLED EGGS"/>
    <property type="match status" value="1"/>
</dbReference>
<dbReference type="CDD" id="cd00014">
    <property type="entry name" value="CH_SF"/>
    <property type="match status" value="1"/>
</dbReference>
<dbReference type="EMBL" id="JAJJMB010008958">
    <property type="protein sequence ID" value="KAI3917976.1"/>
    <property type="molecule type" value="Genomic_DNA"/>
</dbReference>
<dbReference type="GO" id="GO:0051015">
    <property type="term" value="F:actin filament binding"/>
    <property type="evidence" value="ECO:0007669"/>
    <property type="project" value="TreeGrafter"/>
</dbReference>
<comment type="caution">
    <text evidence="2">The sequence shown here is derived from an EMBL/GenBank/DDBJ whole genome shotgun (WGS) entry which is preliminary data.</text>
</comment>
<dbReference type="GO" id="GO:0051764">
    <property type="term" value="P:actin crosslink formation"/>
    <property type="evidence" value="ECO:0007669"/>
    <property type="project" value="TreeGrafter"/>
</dbReference>
<protein>
    <recommendedName>
        <fullName evidence="4">Calponin-homology (CH) domain-containing protein</fullName>
    </recommendedName>
</protein>
<evidence type="ECO:0000256" key="1">
    <source>
        <dbReference type="SAM" id="MobiDB-lite"/>
    </source>
</evidence>
<dbReference type="PANTHER" id="PTHR46756">
    <property type="entry name" value="TRANSGELIN"/>
    <property type="match status" value="1"/>
</dbReference>
<evidence type="ECO:0008006" key="4">
    <source>
        <dbReference type="Google" id="ProtNLM"/>
    </source>
</evidence>
<keyword evidence="3" id="KW-1185">Reference proteome</keyword>
<dbReference type="GO" id="GO:0005884">
    <property type="term" value="C:actin filament"/>
    <property type="evidence" value="ECO:0007669"/>
    <property type="project" value="TreeGrafter"/>
</dbReference>
<dbReference type="SUPFAM" id="SSF47576">
    <property type="entry name" value="Calponin-homology domain, CH-domain"/>
    <property type="match status" value="1"/>
</dbReference>
<dbReference type="Proteomes" id="UP001202328">
    <property type="component" value="Unassembled WGS sequence"/>
</dbReference>
<proteinExistence type="predicted"/>